<dbReference type="EMBL" id="CZAI01000012">
    <property type="protein sequence ID" value="CUQ12155.1"/>
    <property type="molecule type" value="Genomic_DNA"/>
</dbReference>
<reference evidence="7 8" key="1">
    <citation type="submission" date="2015-09" db="EMBL/GenBank/DDBJ databases">
        <authorList>
            <consortium name="Pathogen Informatics"/>
        </authorList>
    </citation>
    <scope>NUCLEOTIDE SEQUENCE [LARGE SCALE GENOMIC DNA]</scope>
    <source>
        <strain evidence="4 7">2789STDY5834880</strain>
        <strain evidence="5 8">2789STDY5834946</strain>
    </source>
</reference>
<dbReference type="InterPro" id="IPR041527">
    <property type="entry name" value="YhcG_N"/>
</dbReference>
<name>A0A174TX82_9BACE</name>
<gene>
    <name evidence="4" type="ORF">ERS852494_04021</name>
    <name evidence="5" type="ORF">ERS852558_02013</name>
    <name evidence="6" type="ORF">F2Y35_07385</name>
</gene>
<evidence type="ECO:0000259" key="3">
    <source>
        <dbReference type="Pfam" id="PF17761"/>
    </source>
</evidence>
<dbReference type="Gene3D" id="3.40.1350.10">
    <property type="match status" value="1"/>
</dbReference>
<evidence type="ECO:0000313" key="4">
    <source>
        <dbReference type="EMBL" id="CUQ12155.1"/>
    </source>
</evidence>
<evidence type="ECO:0000313" key="5">
    <source>
        <dbReference type="EMBL" id="CUQ15964.1"/>
    </source>
</evidence>
<evidence type="ECO:0000259" key="2">
    <source>
        <dbReference type="Pfam" id="PF06250"/>
    </source>
</evidence>
<dbReference type="InterPro" id="IPR009362">
    <property type="entry name" value="YhcG_C"/>
</dbReference>
<evidence type="ECO:0000313" key="6">
    <source>
        <dbReference type="EMBL" id="KAA5492716.1"/>
    </source>
</evidence>
<dbReference type="PANTHER" id="PTHR30547">
    <property type="entry name" value="UNCHARACTERIZED PROTEIN YHCG-RELATED"/>
    <property type="match status" value="1"/>
</dbReference>
<protein>
    <submittedName>
        <fullName evidence="6">DUF1016 domain-containing protein</fullName>
    </submittedName>
    <submittedName>
        <fullName evidence="4">Protein of uncharacterized function (DUF1016)</fullName>
    </submittedName>
</protein>
<feature type="region of interest" description="Disordered" evidence="1">
    <location>
        <begin position="102"/>
        <end position="123"/>
    </location>
</feature>
<evidence type="ECO:0000256" key="1">
    <source>
        <dbReference type="SAM" id="MobiDB-lite"/>
    </source>
</evidence>
<reference evidence="6 9" key="2">
    <citation type="journal article" date="2019" name="Nat. Med.">
        <title>A library of human gut bacterial isolates paired with longitudinal multiomics data enables mechanistic microbiome research.</title>
        <authorList>
            <person name="Poyet M."/>
            <person name="Groussin M."/>
            <person name="Gibbons S.M."/>
            <person name="Avila-Pacheco J."/>
            <person name="Jiang X."/>
            <person name="Kearney S.M."/>
            <person name="Perrotta A.R."/>
            <person name="Berdy B."/>
            <person name="Zhao S."/>
            <person name="Lieberman T.D."/>
            <person name="Swanson P.K."/>
            <person name="Smith M."/>
            <person name="Roesemann S."/>
            <person name="Alexander J.E."/>
            <person name="Rich S.A."/>
            <person name="Livny J."/>
            <person name="Vlamakis H."/>
            <person name="Clish C."/>
            <person name="Bullock K."/>
            <person name="Deik A."/>
            <person name="Scott J."/>
            <person name="Pierce K.A."/>
            <person name="Xavier R.J."/>
            <person name="Alm E.J."/>
        </authorList>
    </citation>
    <scope>NUCLEOTIDE SEQUENCE [LARGE SCALE GENOMIC DNA]</scope>
    <source>
        <strain evidence="6 9">BIOML-A21</strain>
    </source>
</reference>
<dbReference type="EMBL" id="CZBL01000007">
    <property type="protein sequence ID" value="CUQ15964.1"/>
    <property type="molecule type" value="Genomic_DNA"/>
</dbReference>
<proteinExistence type="predicted"/>
<feature type="domain" description="YhcG PDDEXK nuclease" evidence="2">
    <location>
        <begin position="221"/>
        <end position="380"/>
    </location>
</feature>
<dbReference type="InterPro" id="IPR053148">
    <property type="entry name" value="PD-DEXK-like_domain"/>
</dbReference>
<evidence type="ECO:0000313" key="9">
    <source>
        <dbReference type="Proteomes" id="UP000491168"/>
    </source>
</evidence>
<dbReference type="PANTHER" id="PTHR30547:SF0">
    <property type="entry name" value="BLR8175 PROTEIN"/>
    <property type="match status" value="1"/>
</dbReference>
<organism evidence="4 7">
    <name type="scientific">Bacteroides caccae</name>
    <dbReference type="NCBI Taxonomy" id="47678"/>
    <lineage>
        <taxon>Bacteria</taxon>
        <taxon>Pseudomonadati</taxon>
        <taxon>Bacteroidota</taxon>
        <taxon>Bacteroidia</taxon>
        <taxon>Bacteroidales</taxon>
        <taxon>Bacteroidaceae</taxon>
        <taxon>Bacteroides</taxon>
    </lineage>
</organism>
<evidence type="ECO:0000313" key="8">
    <source>
        <dbReference type="Proteomes" id="UP000095725"/>
    </source>
</evidence>
<dbReference type="AlphaFoldDB" id="A0A174TX82"/>
<accession>A0A174TX82</accession>
<evidence type="ECO:0000313" key="7">
    <source>
        <dbReference type="Proteomes" id="UP000095657"/>
    </source>
</evidence>
<sequence>MPNNIFLETKYTIAVQTIKTVILQSQYQAIKLLNKEQLALYYGIGRYISQNSRNGYWGTGAIAFISNKLQMELPGLRGFSETNLRLMRIFYEEWDMLDGNSSVTTDKTQNTESEQEANSSVATDELKETAEIRQLQLPNFKDFPVEEFFKIGFTHHTTILSQVKTAEERYFYIRLCANELLKVDALKKLIKEDIYHNQGSLPNNFMAKLPTADFAKRAILAFKDEYLLDFINVEELGARDIEDVDERIVENKIVQNIKNFIMTFGRDFTFVGNQFRVEALGHTHIIDLLFFNRELSSLVAIELKTGSFKTAYLGQLNMYLSVLDDFVRKPNENPSIGIVLCKSADKAYVEYAVRDYEKPMGVATYKTASDMPERLRKALPDIEELKKLL</sequence>
<dbReference type="GO" id="GO:0003676">
    <property type="term" value="F:nucleic acid binding"/>
    <property type="evidence" value="ECO:0007669"/>
    <property type="project" value="InterPro"/>
</dbReference>
<dbReference type="Proteomes" id="UP000491168">
    <property type="component" value="Unassembled WGS sequence"/>
</dbReference>
<dbReference type="InterPro" id="IPR011856">
    <property type="entry name" value="tRNA_endonuc-like_dom_sf"/>
</dbReference>
<feature type="compositionally biased region" description="Polar residues" evidence="1">
    <location>
        <begin position="102"/>
        <end position="122"/>
    </location>
</feature>
<feature type="domain" description="YhcG N-terminal" evidence="3">
    <location>
        <begin position="18"/>
        <end position="95"/>
    </location>
</feature>
<dbReference type="STRING" id="47678.ERS852494_04021"/>
<dbReference type="Proteomes" id="UP000095657">
    <property type="component" value="Unassembled WGS sequence"/>
</dbReference>
<dbReference type="Proteomes" id="UP000095725">
    <property type="component" value="Unassembled WGS sequence"/>
</dbReference>
<dbReference type="EMBL" id="VVYF01000007">
    <property type="protein sequence ID" value="KAA5492716.1"/>
    <property type="molecule type" value="Genomic_DNA"/>
</dbReference>
<dbReference type="Pfam" id="PF17761">
    <property type="entry name" value="DUF1016_N"/>
    <property type="match status" value="1"/>
</dbReference>
<dbReference type="Pfam" id="PF06250">
    <property type="entry name" value="YhcG_C"/>
    <property type="match status" value="1"/>
</dbReference>